<dbReference type="Proteomes" id="UP000789595">
    <property type="component" value="Unassembled WGS sequence"/>
</dbReference>
<dbReference type="InterPro" id="IPR001763">
    <property type="entry name" value="Rhodanese-like_dom"/>
</dbReference>
<evidence type="ECO:0000313" key="5">
    <source>
        <dbReference type="Proteomes" id="UP000789595"/>
    </source>
</evidence>
<reference evidence="4" key="2">
    <citation type="submission" date="2021-11" db="EMBL/GenBank/DDBJ databases">
        <authorList>
            <consortium name="Genoscope - CEA"/>
            <person name="William W."/>
        </authorList>
    </citation>
    <scope>NUCLEOTIDE SEQUENCE</scope>
</reference>
<reference evidence="3" key="1">
    <citation type="submission" date="2021-01" db="EMBL/GenBank/DDBJ databases">
        <authorList>
            <person name="Corre E."/>
            <person name="Pelletier E."/>
            <person name="Niang G."/>
            <person name="Scheremetjew M."/>
            <person name="Finn R."/>
            <person name="Kale V."/>
            <person name="Holt S."/>
            <person name="Cochrane G."/>
            <person name="Meng A."/>
            <person name="Brown T."/>
            <person name="Cohen L."/>
        </authorList>
    </citation>
    <scope>NUCLEOTIDE SEQUENCE</scope>
    <source>
        <strain evidence="3">CCMP1756</strain>
    </source>
</reference>
<dbReference type="SUPFAM" id="SSF52821">
    <property type="entry name" value="Rhodanese/Cell cycle control phosphatase"/>
    <property type="match status" value="1"/>
</dbReference>
<keyword evidence="1" id="KW-0732">Signal</keyword>
<dbReference type="Gene3D" id="3.40.250.10">
    <property type="entry name" value="Rhodanese-like domain"/>
    <property type="match status" value="1"/>
</dbReference>
<dbReference type="AlphaFoldDB" id="A0A7S4A4U6"/>
<keyword evidence="5" id="KW-1185">Reference proteome</keyword>
<evidence type="ECO:0000256" key="1">
    <source>
        <dbReference type="SAM" id="SignalP"/>
    </source>
</evidence>
<dbReference type="InterPro" id="IPR036873">
    <property type="entry name" value="Rhodanese-like_dom_sf"/>
</dbReference>
<name>A0A7S4A4U6_9STRA</name>
<dbReference type="SMART" id="SM00450">
    <property type="entry name" value="RHOD"/>
    <property type="match status" value="1"/>
</dbReference>
<proteinExistence type="predicted"/>
<dbReference type="InterPro" id="IPR040503">
    <property type="entry name" value="TRHO_N"/>
</dbReference>
<dbReference type="OrthoDB" id="203194at2759"/>
<dbReference type="EMBL" id="CAKKNE010000002">
    <property type="protein sequence ID" value="CAH0369514.1"/>
    <property type="molecule type" value="Genomic_DNA"/>
</dbReference>
<evidence type="ECO:0000259" key="2">
    <source>
        <dbReference type="PROSITE" id="PS50206"/>
    </source>
</evidence>
<organism evidence="3">
    <name type="scientific">Pelagomonas calceolata</name>
    <dbReference type="NCBI Taxonomy" id="35677"/>
    <lineage>
        <taxon>Eukaryota</taxon>
        <taxon>Sar</taxon>
        <taxon>Stramenopiles</taxon>
        <taxon>Ochrophyta</taxon>
        <taxon>Pelagophyceae</taxon>
        <taxon>Pelagomonadales</taxon>
        <taxon>Pelagomonadaceae</taxon>
        <taxon>Pelagomonas</taxon>
    </lineage>
</organism>
<dbReference type="PANTHER" id="PTHR43846">
    <property type="entry name" value="UPF0176 PROTEIN YCEA"/>
    <property type="match status" value="1"/>
</dbReference>
<gene>
    <name evidence="3" type="ORF">PCAL00307_LOCUS18995</name>
    <name evidence="4" type="ORF">PECAL_2P26390</name>
</gene>
<dbReference type="Gene3D" id="3.30.70.100">
    <property type="match status" value="1"/>
</dbReference>
<dbReference type="PROSITE" id="PS50206">
    <property type="entry name" value="RHODANESE_3"/>
    <property type="match status" value="1"/>
</dbReference>
<accession>A0A7S4A4U6</accession>
<feature type="chain" id="PRO_5035593971" description="Rhodanese domain-containing protein" evidence="1">
    <location>
        <begin position="16"/>
        <end position="328"/>
    </location>
</feature>
<sequence>MRIIMLALFARGARALSAVPAAARRLQKIKELESKHASLVASGAKPAVIRNARKELGRLKRMPPPVDGVESAVATFYGFFAVEEPSVVVARLRAALEEDGLVLGSVSVASEGYNGALAVPVERRTRLAQTLSNAAPELWPTEEDAIKALNWDAQPTRSSPFHRLLVKEKKRALVDGFEEPLDWDDCGAEVPPEAWHDEIAQPGATVLDVRNTYESDAGSFAGATPLNTSTFVESWPRLDEALADVSRDEPVHMFCTGGVRCVKAGAYVKQKLGFTDVRRLEHGVVAYERWAAGSGESRFEGENFVFDKRVDAVEAPVMSDEDLEARPP</sequence>
<feature type="signal peptide" evidence="1">
    <location>
        <begin position="1"/>
        <end position="15"/>
    </location>
</feature>
<evidence type="ECO:0000313" key="4">
    <source>
        <dbReference type="EMBL" id="CAH0369514.1"/>
    </source>
</evidence>
<evidence type="ECO:0000313" key="3">
    <source>
        <dbReference type="EMBL" id="CAE0703548.1"/>
    </source>
</evidence>
<feature type="domain" description="Rhodanese" evidence="2">
    <location>
        <begin position="200"/>
        <end position="289"/>
    </location>
</feature>
<dbReference type="Pfam" id="PF00581">
    <property type="entry name" value="Rhodanese"/>
    <property type="match status" value="1"/>
</dbReference>
<dbReference type="Pfam" id="PF17773">
    <property type="entry name" value="UPF0176_N"/>
    <property type="match status" value="1"/>
</dbReference>
<protein>
    <recommendedName>
        <fullName evidence="2">Rhodanese domain-containing protein</fullName>
    </recommendedName>
</protein>
<dbReference type="PANTHER" id="PTHR43846:SF1">
    <property type="entry name" value="TRNA URIDINE(34) HYDROXYLASE"/>
    <property type="match status" value="1"/>
</dbReference>
<dbReference type="EMBL" id="HBIW01022005">
    <property type="protein sequence ID" value="CAE0703548.1"/>
    <property type="molecule type" value="Transcribed_RNA"/>
</dbReference>